<keyword evidence="3" id="KW-1185">Reference proteome</keyword>
<dbReference type="SMART" id="SM00960">
    <property type="entry name" value="Robl_LC7"/>
    <property type="match status" value="1"/>
</dbReference>
<dbReference type="STRING" id="444157.Tneu_0108"/>
<dbReference type="Gene3D" id="3.30.450.30">
    <property type="entry name" value="Dynein light chain 2a, cytoplasmic"/>
    <property type="match status" value="1"/>
</dbReference>
<dbReference type="SUPFAM" id="SSF103196">
    <property type="entry name" value="Roadblock/LC7 domain"/>
    <property type="match status" value="1"/>
</dbReference>
<reference evidence="2" key="1">
    <citation type="submission" date="2008-03" db="EMBL/GenBank/DDBJ databases">
        <title>Complete sequence of Thermoproteus neutrophilus V24Sta.</title>
        <authorList>
            <consortium name="US DOE Joint Genome Institute"/>
            <person name="Copeland A."/>
            <person name="Lucas S."/>
            <person name="Lapidus A."/>
            <person name="Glavina del Rio T."/>
            <person name="Dalin E."/>
            <person name="Tice H."/>
            <person name="Bruce D."/>
            <person name="Goodwin L."/>
            <person name="Pitluck S."/>
            <person name="Sims D."/>
            <person name="Brettin T."/>
            <person name="Detter J.C."/>
            <person name="Han C."/>
            <person name="Kuske C.R."/>
            <person name="Schmutz J."/>
            <person name="Larimer F."/>
            <person name="Land M."/>
            <person name="Hauser L."/>
            <person name="Kyrpides N."/>
            <person name="Mikhailova N."/>
            <person name="Biddle J.F."/>
            <person name="Zhang Z."/>
            <person name="Fitz-Gibbon S.T."/>
            <person name="Lowe T.M."/>
            <person name="Saltikov C."/>
            <person name="House C.H."/>
            <person name="Richardson P."/>
        </authorList>
    </citation>
    <scope>NUCLEOTIDE SEQUENCE [LARGE SCALE GENOMIC DNA]</scope>
    <source>
        <strain evidence="2">V24Sta</strain>
    </source>
</reference>
<dbReference type="OrthoDB" id="382198at2157"/>
<dbReference type="EMBL" id="CP001014">
    <property type="protein sequence ID" value="ACB39066.1"/>
    <property type="molecule type" value="Genomic_DNA"/>
</dbReference>
<dbReference type="HOGENOM" id="CLU_161802_0_0_2"/>
<feature type="domain" description="Roadblock/LAMTOR2" evidence="1">
    <location>
        <begin position="6"/>
        <end position="94"/>
    </location>
</feature>
<evidence type="ECO:0000259" key="1">
    <source>
        <dbReference type="SMART" id="SM00960"/>
    </source>
</evidence>
<protein>
    <submittedName>
        <fullName evidence="2">Roadblock/LC7 family protein</fullName>
    </submittedName>
</protein>
<dbReference type="AlphaFoldDB" id="B1YA92"/>
<gene>
    <name evidence="2" type="ordered locus">Tneu_0108</name>
</gene>
<dbReference type="SMART" id="SM01278">
    <property type="entry name" value="MAPKK1_Int"/>
    <property type="match status" value="1"/>
</dbReference>
<dbReference type="InterPro" id="IPR015019">
    <property type="entry name" value="LAMTOR3"/>
</dbReference>
<name>B1YA92_PYRNV</name>
<sequence length="117" mass="12629">MESKYREELSLFLSRTGGDVLGAVMARRDGLPVASAAPGMDPKAISALAALALGTLRKVGDELKIGGVRQVVAYYDSRVIVMWPARELYIIAVANADANIGLIFLELERLAKRLAEL</sequence>
<organism evidence="2 3">
    <name type="scientific">Pyrobaculum neutrophilum (strain DSM 2338 / JCM 9278 / NBRC 100436 / V24Sta)</name>
    <name type="common">Thermoproteus neutrophilus</name>
    <dbReference type="NCBI Taxonomy" id="444157"/>
    <lineage>
        <taxon>Archaea</taxon>
        <taxon>Thermoproteota</taxon>
        <taxon>Thermoprotei</taxon>
        <taxon>Thermoproteales</taxon>
        <taxon>Thermoproteaceae</taxon>
        <taxon>Pyrobaculum</taxon>
    </lineage>
</organism>
<dbReference type="Pfam" id="PF08923">
    <property type="entry name" value="MAPKK1_Int"/>
    <property type="match status" value="1"/>
</dbReference>
<dbReference type="Proteomes" id="UP000001694">
    <property type="component" value="Chromosome"/>
</dbReference>
<dbReference type="GeneID" id="6166172"/>
<accession>B1YA92</accession>
<dbReference type="RefSeq" id="WP_012349487.1">
    <property type="nucleotide sequence ID" value="NC_010525.1"/>
</dbReference>
<dbReference type="eggNOG" id="arCOG02603">
    <property type="taxonomic scope" value="Archaea"/>
</dbReference>
<dbReference type="KEGG" id="tne:Tneu_0108"/>
<evidence type="ECO:0000313" key="3">
    <source>
        <dbReference type="Proteomes" id="UP000001694"/>
    </source>
</evidence>
<proteinExistence type="predicted"/>
<dbReference type="InterPro" id="IPR004942">
    <property type="entry name" value="Roadblock/LAMTOR2_dom"/>
</dbReference>
<dbReference type="GO" id="GO:0032006">
    <property type="term" value="P:regulation of TOR signaling"/>
    <property type="evidence" value="ECO:0007669"/>
    <property type="project" value="InterPro"/>
</dbReference>
<evidence type="ECO:0000313" key="2">
    <source>
        <dbReference type="EMBL" id="ACB39066.1"/>
    </source>
</evidence>